<dbReference type="Proteomes" id="UP000195105">
    <property type="component" value="Unassembled WGS sequence"/>
</dbReference>
<feature type="domain" description="NAD-dependent epimerase/dehydratase" evidence="1">
    <location>
        <begin position="36"/>
        <end position="174"/>
    </location>
</feature>
<keyword evidence="3" id="KW-1185">Reference proteome</keyword>
<dbReference type="AlphaFoldDB" id="A0A2C9ZNZ3"/>
<protein>
    <submittedName>
        <fullName evidence="2">Epimerase</fullName>
    </submittedName>
</protein>
<proteinExistence type="predicted"/>
<dbReference type="RefSeq" id="WP_086599034.1">
    <property type="nucleotide sequence ID" value="NZ_NGFN01000004.1"/>
</dbReference>
<dbReference type="Gene3D" id="3.40.50.720">
    <property type="entry name" value="NAD(P)-binding Rossmann-like Domain"/>
    <property type="match status" value="1"/>
</dbReference>
<evidence type="ECO:0000259" key="1">
    <source>
        <dbReference type="Pfam" id="PF01370"/>
    </source>
</evidence>
<comment type="caution">
    <text evidence="2">The sequence shown here is derived from an EMBL/GenBank/DDBJ whole genome shotgun (WGS) entry which is preliminary data.</text>
</comment>
<organism evidence="2 3">
    <name type="scientific">Streptomyces swartbergensis</name>
    <dbReference type="NCBI Taxonomy" id="487165"/>
    <lineage>
        <taxon>Bacteria</taxon>
        <taxon>Bacillati</taxon>
        <taxon>Actinomycetota</taxon>
        <taxon>Actinomycetes</taxon>
        <taxon>Kitasatosporales</taxon>
        <taxon>Streptomycetaceae</taxon>
        <taxon>Streptomyces</taxon>
    </lineage>
</organism>
<dbReference type="Pfam" id="PF01370">
    <property type="entry name" value="Epimerase"/>
    <property type="match status" value="1"/>
</dbReference>
<evidence type="ECO:0000313" key="2">
    <source>
        <dbReference type="EMBL" id="OUD04955.1"/>
    </source>
</evidence>
<dbReference type="SUPFAM" id="SSF51735">
    <property type="entry name" value="NAD(P)-binding Rossmann-fold domains"/>
    <property type="match status" value="1"/>
</dbReference>
<evidence type="ECO:0000313" key="3">
    <source>
        <dbReference type="Proteomes" id="UP000195105"/>
    </source>
</evidence>
<dbReference type="InterPro" id="IPR050177">
    <property type="entry name" value="Lipid_A_modif_metabolic_enz"/>
</dbReference>
<sequence>MELIGSGFLARHLRPLSDRHPEVTVLAAGVPRHPLPEAAHERERRLVADTVARCVAGGRRLVFFSTVSMYGAPGCRGLEDEPVAPALRYGQHKLDLENLIRDAGVRHLILRLGYVLGSGEPEYRLLSVLIRHLLAGRVTVQRGARRDLLHVDDFVALFDQLLSAGVEDETVNVASGDCVPVADILDHLELRLGTRAERHTAGHSVSHCPSVTKLHRLVPAAAVRAFGPGYFRTAIDRYVAAEPHRAGLSAGPTP</sequence>
<dbReference type="PANTHER" id="PTHR43245">
    <property type="entry name" value="BIFUNCTIONAL POLYMYXIN RESISTANCE PROTEIN ARNA"/>
    <property type="match status" value="1"/>
</dbReference>
<dbReference type="InterPro" id="IPR001509">
    <property type="entry name" value="Epimerase_deHydtase"/>
</dbReference>
<gene>
    <name evidence="2" type="ORF">CA983_01505</name>
</gene>
<reference evidence="2 3" key="1">
    <citation type="submission" date="2017-05" db="EMBL/GenBank/DDBJ databases">
        <title>Biotechnological potential of actinobacteria isolated from South African environments.</title>
        <authorList>
            <person name="Le Roes-Hill M."/>
            <person name="Prins A."/>
            <person name="Durrell K.A."/>
        </authorList>
    </citation>
    <scope>NUCLEOTIDE SEQUENCE [LARGE SCALE GENOMIC DNA]</scope>
    <source>
        <strain evidence="2 3">HMC13</strain>
    </source>
</reference>
<name>A0A2C9ZNZ3_9ACTN</name>
<dbReference type="EMBL" id="NGFN01000004">
    <property type="protein sequence ID" value="OUD04955.1"/>
    <property type="molecule type" value="Genomic_DNA"/>
</dbReference>
<dbReference type="InterPro" id="IPR036291">
    <property type="entry name" value="NAD(P)-bd_dom_sf"/>
</dbReference>
<accession>A0A2C9ZNZ3</accession>